<accession>C7N3N7</accession>
<evidence type="ECO:0000256" key="2">
    <source>
        <dbReference type="PIRSR" id="PIRSR605754-1"/>
    </source>
</evidence>
<evidence type="ECO:0000256" key="3">
    <source>
        <dbReference type="SAM" id="Phobius"/>
    </source>
</evidence>
<dbReference type="KEGG" id="shi:Shel_05690"/>
<organism evidence="5 6">
    <name type="scientific">Slackia heliotrinireducens (strain ATCC 29202 / DSM 20476 / NCTC 11029 / RHS 1)</name>
    <name type="common">Peptococcus heliotrinreducens</name>
    <dbReference type="NCBI Taxonomy" id="471855"/>
    <lineage>
        <taxon>Bacteria</taxon>
        <taxon>Bacillati</taxon>
        <taxon>Actinomycetota</taxon>
        <taxon>Coriobacteriia</taxon>
        <taxon>Eggerthellales</taxon>
        <taxon>Eggerthellaceae</taxon>
        <taxon>Slackia</taxon>
    </lineage>
</organism>
<dbReference type="STRING" id="471855.Shel_05690"/>
<feature type="active site" description="Proton donor/acceptor" evidence="2">
    <location>
        <position position="144"/>
    </location>
</feature>
<name>C7N3N7_SLAHD</name>
<keyword evidence="3" id="KW-0472">Membrane</keyword>
<feature type="active site" description="Acyl-thioester intermediate" evidence="2">
    <location>
        <position position="206"/>
    </location>
</feature>
<dbReference type="InterPro" id="IPR023365">
    <property type="entry name" value="Sortase_dom-sf"/>
</dbReference>
<keyword evidence="3" id="KW-1133">Transmembrane helix</keyword>
<dbReference type="Gene3D" id="2.40.260.10">
    <property type="entry name" value="Sortase"/>
    <property type="match status" value="1"/>
</dbReference>
<dbReference type="NCBIfam" id="TIGR01076">
    <property type="entry name" value="sortase_fam"/>
    <property type="match status" value="1"/>
</dbReference>
<proteinExistence type="predicted"/>
<evidence type="ECO:0000313" key="6">
    <source>
        <dbReference type="Proteomes" id="UP000002026"/>
    </source>
</evidence>
<evidence type="ECO:0000256" key="1">
    <source>
        <dbReference type="ARBA" id="ARBA00022801"/>
    </source>
</evidence>
<keyword evidence="3" id="KW-0812">Transmembrane</keyword>
<reference evidence="5 6" key="1">
    <citation type="journal article" date="2009" name="Stand. Genomic Sci.">
        <title>Complete genome sequence of Slackia heliotrinireducens type strain (RHS 1).</title>
        <authorList>
            <person name="Pukall R."/>
            <person name="Lapidus A."/>
            <person name="Nolan M."/>
            <person name="Copeland A."/>
            <person name="Glavina Del Rio T."/>
            <person name="Lucas S."/>
            <person name="Chen F."/>
            <person name="Tice H."/>
            <person name="Cheng J.F."/>
            <person name="Chertkov O."/>
            <person name="Bruce D."/>
            <person name="Goodwin L."/>
            <person name="Kuske C."/>
            <person name="Brettin T."/>
            <person name="Detter J.C."/>
            <person name="Han C."/>
            <person name="Pitluck S."/>
            <person name="Pati A."/>
            <person name="Mavrommatis K."/>
            <person name="Ivanova N."/>
            <person name="Ovchinnikova G."/>
            <person name="Chen A."/>
            <person name="Palaniappan K."/>
            <person name="Schneider S."/>
            <person name="Rohde M."/>
            <person name="Chain P."/>
            <person name="D'haeseleer P."/>
            <person name="Goker M."/>
            <person name="Bristow J."/>
            <person name="Eisen J.A."/>
            <person name="Markowitz V."/>
            <person name="Kyrpides N.C."/>
            <person name="Klenk H.P."/>
            <person name="Hugenholtz P."/>
        </authorList>
    </citation>
    <scope>NUCLEOTIDE SEQUENCE [LARGE SCALE GENOMIC DNA]</scope>
    <source>
        <strain evidence="6">ATCC 29202 / DSM 20476 / NCTC 11029 / RHS 1</strain>
    </source>
</reference>
<keyword evidence="1" id="KW-0378">Hydrolase</keyword>
<dbReference type="InterPro" id="IPR005754">
    <property type="entry name" value="Sortase"/>
</dbReference>
<evidence type="ECO:0000256" key="4">
    <source>
        <dbReference type="SAM" id="SignalP"/>
    </source>
</evidence>
<feature type="chain" id="PRO_5038674933" evidence="4">
    <location>
        <begin position="20"/>
        <end position="270"/>
    </location>
</feature>
<dbReference type="Pfam" id="PF04203">
    <property type="entry name" value="Sortase"/>
    <property type="match status" value="1"/>
</dbReference>
<dbReference type="GO" id="GO:0016787">
    <property type="term" value="F:hydrolase activity"/>
    <property type="evidence" value="ECO:0007669"/>
    <property type="project" value="UniProtKB-KW"/>
</dbReference>
<dbReference type="SUPFAM" id="SSF63817">
    <property type="entry name" value="Sortase"/>
    <property type="match status" value="1"/>
</dbReference>
<dbReference type="CDD" id="cd05827">
    <property type="entry name" value="Sortase_C"/>
    <property type="match status" value="1"/>
</dbReference>
<feature type="signal peptide" evidence="4">
    <location>
        <begin position="1"/>
        <end position="19"/>
    </location>
</feature>
<dbReference type="AlphaFoldDB" id="C7N3N7"/>
<dbReference type="HOGENOM" id="CLU_045680_1_1_11"/>
<dbReference type="eggNOG" id="COG3764">
    <property type="taxonomic scope" value="Bacteria"/>
</dbReference>
<dbReference type="EMBL" id="CP001684">
    <property type="protein sequence ID" value="ACV21628.1"/>
    <property type="molecule type" value="Genomic_DNA"/>
</dbReference>
<dbReference type="InterPro" id="IPR042002">
    <property type="entry name" value="Sortase_C"/>
</dbReference>
<keyword evidence="6" id="KW-1185">Reference proteome</keyword>
<dbReference type="NCBIfam" id="NF033745">
    <property type="entry name" value="class_C_sortase"/>
    <property type="match status" value="1"/>
</dbReference>
<keyword evidence="4" id="KW-0732">Signal</keyword>
<gene>
    <name evidence="5" type="ordered locus">Shel_05690</name>
</gene>
<evidence type="ECO:0000313" key="5">
    <source>
        <dbReference type="EMBL" id="ACV21628.1"/>
    </source>
</evidence>
<protein>
    <submittedName>
        <fullName evidence="5">Sortase family protein, LPXTG-site transpeptidase</fullName>
    </submittedName>
</protein>
<feature type="transmembrane region" description="Helical" evidence="3">
    <location>
        <begin position="243"/>
        <end position="263"/>
    </location>
</feature>
<sequence length="270" mass="29183">MLLTLFFLFGVGVMAYPFACNVANEYANARAAAAYGNAIAETPNEETQAAWEAARAYNEAHTANTIVDPFDEEGEYPESEDGYWEVLDPTGNGVMGYIDIPKIGLRLAIYHGTSAKALEQGVGHLQGTSLPVGGAGTHCVLSGHRGLATAKLFTDLDQLEVGDQFYLHVLDQVLAYEVDQVLVVTPDQVDALAIVEGEDLVTLVTCTPYAVNTHRMLVRGHSVEYVPYEERTPVQAAAAFEPWQLAVAGGVIVLVLLAAYIAVTRRPSRR</sequence>
<dbReference type="Proteomes" id="UP000002026">
    <property type="component" value="Chromosome"/>
</dbReference>